<evidence type="ECO:0000313" key="6">
    <source>
        <dbReference type="EMBL" id="KAF9681939.1"/>
    </source>
</evidence>
<protein>
    <submittedName>
        <fullName evidence="6">Uncharacterized protein</fullName>
    </submittedName>
</protein>
<keyword evidence="5" id="KW-0808">Transferase</keyword>
<evidence type="ECO:0000256" key="3">
    <source>
        <dbReference type="ARBA" id="ARBA00008954"/>
    </source>
</evidence>
<evidence type="ECO:0000256" key="4">
    <source>
        <dbReference type="ARBA" id="ARBA00022576"/>
    </source>
</evidence>
<comment type="caution">
    <text evidence="6">The sequence shown here is derived from an EMBL/GenBank/DDBJ whole genome shotgun (WGS) entry which is preliminary data.</text>
</comment>
<keyword evidence="4" id="KW-0032">Aminotransferase</keyword>
<proteinExistence type="inferred from homology"/>
<evidence type="ECO:0000256" key="5">
    <source>
        <dbReference type="ARBA" id="ARBA00022679"/>
    </source>
</evidence>
<gene>
    <name evidence="6" type="ORF">SADUNF_Sadunf05G0055400</name>
</gene>
<dbReference type="GO" id="GO:0019481">
    <property type="term" value="P:L-alanine catabolic process, by transamination"/>
    <property type="evidence" value="ECO:0007669"/>
    <property type="project" value="TreeGrafter"/>
</dbReference>
<organism evidence="6 7">
    <name type="scientific">Salix dunnii</name>
    <dbReference type="NCBI Taxonomy" id="1413687"/>
    <lineage>
        <taxon>Eukaryota</taxon>
        <taxon>Viridiplantae</taxon>
        <taxon>Streptophyta</taxon>
        <taxon>Embryophyta</taxon>
        <taxon>Tracheophyta</taxon>
        <taxon>Spermatophyta</taxon>
        <taxon>Magnoliopsida</taxon>
        <taxon>eudicotyledons</taxon>
        <taxon>Gunneridae</taxon>
        <taxon>Pentapetalae</taxon>
        <taxon>rosids</taxon>
        <taxon>fabids</taxon>
        <taxon>Malpighiales</taxon>
        <taxon>Salicaceae</taxon>
        <taxon>Saliceae</taxon>
        <taxon>Salix</taxon>
    </lineage>
</organism>
<dbReference type="OrthoDB" id="1738312at2759"/>
<dbReference type="AlphaFoldDB" id="A0A835K3V3"/>
<keyword evidence="7" id="KW-1185">Reference proteome</keyword>
<dbReference type="GO" id="GO:0009436">
    <property type="term" value="P:glyoxylate catabolic process"/>
    <property type="evidence" value="ECO:0007669"/>
    <property type="project" value="TreeGrafter"/>
</dbReference>
<comment type="cofactor">
    <cofactor evidence="1">
        <name>pyridoxal 5'-phosphate</name>
        <dbReference type="ChEBI" id="CHEBI:597326"/>
    </cofactor>
</comment>
<evidence type="ECO:0000256" key="2">
    <source>
        <dbReference type="ARBA" id="ARBA00004173"/>
    </source>
</evidence>
<sequence length="83" mass="9175">MLRRILLGEIHLAINPNPYRGIFDSDPIGYARDVQDQIDYGTSGKVAGFISETIQEASIVVLRLKSVIPDTIIMAKVFEISSP</sequence>
<dbReference type="PANTHER" id="PTHR45688:SF3">
    <property type="entry name" value="ALANINE--GLYOXYLATE AMINOTRANSFERASE 2, MITOCHONDRIAL"/>
    <property type="match status" value="1"/>
</dbReference>
<name>A0A835K3V3_9ROSI</name>
<dbReference type="EMBL" id="JADGMS010000005">
    <property type="protein sequence ID" value="KAF9681939.1"/>
    <property type="molecule type" value="Genomic_DNA"/>
</dbReference>
<dbReference type="GO" id="GO:0005739">
    <property type="term" value="C:mitochondrion"/>
    <property type="evidence" value="ECO:0007669"/>
    <property type="project" value="UniProtKB-SubCell"/>
</dbReference>
<evidence type="ECO:0000313" key="7">
    <source>
        <dbReference type="Proteomes" id="UP000657918"/>
    </source>
</evidence>
<reference evidence="6 7" key="1">
    <citation type="submission" date="2020-10" db="EMBL/GenBank/DDBJ databases">
        <title>Plant Genome Project.</title>
        <authorList>
            <person name="Zhang R.-G."/>
        </authorList>
    </citation>
    <scope>NUCLEOTIDE SEQUENCE [LARGE SCALE GENOMIC DNA]</scope>
    <source>
        <strain evidence="6">FAFU-HL-1</strain>
        <tissue evidence="6">Leaf</tissue>
    </source>
</reference>
<evidence type="ECO:0000256" key="1">
    <source>
        <dbReference type="ARBA" id="ARBA00001933"/>
    </source>
</evidence>
<dbReference type="PANTHER" id="PTHR45688">
    <property type="match status" value="1"/>
</dbReference>
<comment type="subcellular location">
    <subcellularLocation>
        <location evidence="2">Mitochondrion</location>
    </subcellularLocation>
</comment>
<accession>A0A835K3V3</accession>
<dbReference type="GO" id="GO:0008453">
    <property type="term" value="F:alanine-glyoxylate transaminase activity"/>
    <property type="evidence" value="ECO:0007669"/>
    <property type="project" value="TreeGrafter"/>
</dbReference>
<comment type="similarity">
    <text evidence="3">Belongs to the class-III pyridoxal-phosphate-dependent aminotransferase family.</text>
</comment>
<dbReference type="Proteomes" id="UP000657918">
    <property type="component" value="Unassembled WGS sequence"/>
</dbReference>